<comment type="caution">
    <text evidence="1">The sequence shown here is derived from an EMBL/GenBank/DDBJ whole genome shotgun (WGS) entry which is preliminary data.</text>
</comment>
<dbReference type="SUPFAM" id="SSF51998">
    <property type="entry name" value="PFL-like glycyl radical enzymes"/>
    <property type="match status" value="1"/>
</dbReference>
<keyword evidence="2" id="KW-1185">Reference proteome</keyword>
<organism evidence="1 2">
    <name type="scientific">Streptomyces palmae</name>
    <dbReference type="NCBI Taxonomy" id="1701085"/>
    <lineage>
        <taxon>Bacteria</taxon>
        <taxon>Bacillati</taxon>
        <taxon>Actinomycetota</taxon>
        <taxon>Actinomycetes</taxon>
        <taxon>Kitasatosporales</taxon>
        <taxon>Streptomycetaceae</taxon>
        <taxon>Streptomyces</taxon>
    </lineage>
</organism>
<proteinExistence type="predicted"/>
<dbReference type="Gene3D" id="3.20.70.20">
    <property type="match status" value="1"/>
</dbReference>
<dbReference type="PANTHER" id="PTHR37560">
    <property type="entry name" value="UPF0210 PROTEIN SPR0218"/>
    <property type="match status" value="1"/>
</dbReference>
<sequence length="391" mass="40116">MTHLPPVRAVTLCLPAEVFGAERADTSAISAHGERALEIGAELARAGYEVQTVRLSSPALDGPLDPDRLRARAADLAEACRRSGVGSASLTALRPTALARLQPSEVAEVLVAHPALFLSVLVADGPEVDRAAVDFSGAVVRELAERDPEANFRFAAIGNLPANAPLFPGSFGDGGGPGVSVALQSAGPLLARARAQGPRGLTEATALTRACLQDQLGPVADLLAPACAQRGLLLHGFDPSPACAPDASVGEFLETVGGIRFGSPGTLATCAAVTAGIRSVGLPIVGYGGLMLPVLEDQVLALAWQEGRINADSVLAYSSVCGAGMDTIPLPGWTPEHEVTAMIGDMAALSARWAKPLSARLMLAPPGSASPRTAFRAEPIINIDYPAAASR</sequence>
<evidence type="ECO:0000313" key="1">
    <source>
        <dbReference type="EMBL" id="TGB09270.1"/>
    </source>
</evidence>
<protein>
    <submittedName>
        <fullName evidence="1">DUF711 family protein</fullName>
    </submittedName>
</protein>
<dbReference type="OrthoDB" id="9763001at2"/>
<reference evidence="1 2" key="1">
    <citation type="submission" date="2019-03" db="EMBL/GenBank/DDBJ databases">
        <authorList>
            <person name="Gonzalez-Pimentel J.L."/>
        </authorList>
    </citation>
    <scope>NUCLEOTIDE SEQUENCE [LARGE SCALE GENOMIC DNA]</scope>
    <source>
        <strain evidence="1 2">JCM 31289</strain>
    </source>
</reference>
<dbReference type="PANTHER" id="PTHR37560:SF2">
    <property type="entry name" value="DUF711 DOMAIN-CONTAINING PROTEIN"/>
    <property type="match status" value="1"/>
</dbReference>
<dbReference type="Pfam" id="PF05167">
    <property type="entry name" value="DUF711"/>
    <property type="match status" value="1"/>
</dbReference>
<evidence type="ECO:0000313" key="2">
    <source>
        <dbReference type="Proteomes" id="UP000297948"/>
    </source>
</evidence>
<dbReference type="Proteomes" id="UP000297948">
    <property type="component" value="Unassembled WGS sequence"/>
</dbReference>
<accession>A0A4Z0H6Z8</accession>
<name>A0A4Z0H6Z8_9ACTN</name>
<dbReference type="InterPro" id="IPR007841">
    <property type="entry name" value="UPF0210"/>
</dbReference>
<dbReference type="RefSeq" id="WP_135339365.1">
    <property type="nucleotide sequence ID" value="NZ_JBHLTX010000036.1"/>
</dbReference>
<dbReference type="AlphaFoldDB" id="A0A4Z0H6Z8"/>
<gene>
    <name evidence="1" type="ORF">E4099_13975</name>
</gene>
<dbReference type="EMBL" id="SRID01000107">
    <property type="protein sequence ID" value="TGB09270.1"/>
    <property type="molecule type" value="Genomic_DNA"/>
</dbReference>